<protein>
    <recommendedName>
        <fullName evidence="2">M23ase beta-sheet core domain-containing protein</fullName>
    </recommendedName>
</protein>
<dbReference type="PANTHER" id="PTHR21666">
    <property type="entry name" value="PEPTIDASE-RELATED"/>
    <property type="match status" value="1"/>
</dbReference>
<evidence type="ECO:0000259" key="2">
    <source>
        <dbReference type="Pfam" id="PF01551"/>
    </source>
</evidence>
<feature type="domain" description="M23ase beta-sheet core" evidence="2">
    <location>
        <begin position="367"/>
        <end position="460"/>
    </location>
</feature>
<feature type="region of interest" description="Disordered" evidence="1">
    <location>
        <begin position="70"/>
        <end position="90"/>
    </location>
</feature>
<feature type="region of interest" description="Disordered" evidence="1">
    <location>
        <begin position="180"/>
        <end position="212"/>
    </location>
</feature>
<dbReference type="SUPFAM" id="SSF51261">
    <property type="entry name" value="Duplicated hybrid motif"/>
    <property type="match status" value="1"/>
</dbReference>
<evidence type="ECO:0000313" key="3">
    <source>
        <dbReference type="EMBL" id="OGC44296.1"/>
    </source>
</evidence>
<dbReference type="EMBL" id="MEUW01000022">
    <property type="protein sequence ID" value="OGC44296.1"/>
    <property type="molecule type" value="Genomic_DNA"/>
</dbReference>
<comment type="caution">
    <text evidence="3">The sequence shown here is derived from an EMBL/GenBank/DDBJ whole genome shotgun (WGS) entry which is preliminary data.</text>
</comment>
<sequence>MPSYFAQARRLALSGDPNDKETLTGSLPKILMPGYKHENGDGKEVDPFLSLTKSEAQLVEGNVVYNKEKPSKEVAEGANESDSEFDPLSTEDPYYFVRDQAGDPATADPEKDSLPKAKFGEVAPLHDRYGLLRLALTMSPGEMDLPDPAKVNCPTSSYDARIINVLDPERNAYWSAVQTDVNETEDRSDDPDCGGDPADPDADGICSAPDDLQGEATADLDLQTKVSLASKAWSNMAGTNGAFASIAPPESFFRTEDIGFDENAELGLEADPQPVLTAYSYSPRRGSPVAQTPKLRISSLGGVRGALTCLLNALTAHPAVADEDACEDWLRDRPSGDEFGWPTEHGWILQGPYGVYSHNKGEGIEAIDIFGVAMGDPVFATHNGTVVATGSPEAYGNYVDVQSEGYDVSFVSRYAHFSSVNASIGDDAYPGFILGGAGDTGMGDLHVHYEFRYRVIPMQPPYIPEAVTPGCVTRAQCGNIAW</sequence>
<name>A0A1F4UH81_UNCKA</name>
<dbReference type="InterPro" id="IPR050570">
    <property type="entry name" value="Cell_wall_metabolism_enzyme"/>
</dbReference>
<organism evidence="3 4">
    <name type="scientific">candidate division WWE3 bacterium RBG_19FT_COMBO_53_11</name>
    <dbReference type="NCBI Taxonomy" id="1802613"/>
    <lineage>
        <taxon>Bacteria</taxon>
        <taxon>Katanobacteria</taxon>
    </lineage>
</organism>
<feature type="region of interest" description="Disordered" evidence="1">
    <location>
        <begin position="15"/>
        <end position="46"/>
    </location>
</feature>
<feature type="compositionally biased region" description="Acidic residues" evidence="1">
    <location>
        <begin position="182"/>
        <end position="202"/>
    </location>
</feature>
<dbReference type="CDD" id="cd12797">
    <property type="entry name" value="M23_peptidase"/>
    <property type="match status" value="1"/>
</dbReference>
<evidence type="ECO:0000256" key="1">
    <source>
        <dbReference type="SAM" id="MobiDB-lite"/>
    </source>
</evidence>
<dbReference type="Proteomes" id="UP000176583">
    <property type="component" value="Unassembled WGS sequence"/>
</dbReference>
<accession>A0A1F4UH81</accession>
<feature type="compositionally biased region" description="Basic and acidic residues" evidence="1">
    <location>
        <begin position="35"/>
        <end position="46"/>
    </location>
</feature>
<gene>
    <name evidence="3" type="ORF">A2V54_00045</name>
</gene>
<dbReference type="GO" id="GO:0004222">
    <property type="term" value="F:metalloendopeptidase activity"/>
    <property type="evidence" value="ECO:0007669"/>
    <property type="project" value="TreeGrafter"/>
</dbReference>
<dbReference type="Pfam" id="PF01551">
    <property type="entry name" value="Peptidase_M23"/>
    <property type="match status" value="1"/>
</dbReference>
<proteinExistence type="predicted"/>
<dbReference type="PANTHER" id="PTHR21666:SF270">
    <property type="entry name" value="MUREIN HYDROLASE ACTIVATOR ENVC"/>
    <property type="match status" value="1"/>
</dbReference>
<dbReference type="STRING" id="1802613.A2V54_00045"/>
<dbReference type="AlphaFoldDB" id="A0A1F4UH81"/>
<dbReference type="InterPro" id="IPR016047">
    <property type="entry name" value="M23ase_b-sheet_dom"/>
</dbReference>
<dbReference type="InterPro" id="IPR011055">
    <property type="entry name" value="Dup_hybrid_motif"/>
</dbReference>
<reference evidence="3 4" key="1">
    <citation type="journal article" date="2016" name="Nat. Commun.">
        <title>Thousands of microbial genomes shed light on interconnected biogeochemical processes in an aquifer system.</title>
        <authorList>
            <person name="Anantharaman K."/>
            <person name="Brown C.T."/>
            <person name="Hug L.A."/>
            <person name="Sharon I."/>
            <person name="Castelle C.J."/>
            <person name="Probst A.J."/>
            <person name="Thomas B.C."/>
            <person name="Singh A."/>
            <person name="Wilkins M.J."/>
            <person name="Karaoz U."/>
            <person name="Brodie E.L."/>
            <person name="Williams K.H."/>
            <person name="Hubbard S.S."/>
            <person name="Banfield J.F."/>
        </authorList>
    </citation>
    <scope>NUCLEOTIDE SEQUENCE [LARGE SCALE GENOMIC DNA]</scope>
</reference>
<dbReference type="Gene3D" id="2.70.70.10">
    <property type="entry name" value="Glucose Permease (Domain IIA)"/>
    <property type="match status" value="1"/>
</dbReference>
<evidence type="ECO:0000313" key="4">
    <source>
        <dbReference type="Proteomes" id="UP000176583"/>
    </source>
</evidence>